<organism evidence="3 4">
    <name type="scientific">Solanum tuberosum</name>
    <name type="common">Potato</name>
    <dbReference type="NCBI Taxonomy" id="4113"/>
    <lineage>
        <taxon>Eukaryota</taxon>
        <taxon>Viridiplantae</taxon>
        <taxon>Streptophyta</taxon>
        <taxon>Embryophyta</taxon>
        <taxon>Tracheophyta</taxon>
        <taxon>Spermatophyta</taxon>
        <taxon>Magnoliopsida</taxon>
        <taxon>eudicotyledons</taxon>
        <taxon>Gunneridae</taxon>
        <taxon>Pentapetalae</taxon>
        <taxon>asterids</taxon>
        <taxon>lamiids</taxon>
        <taxon>Solanales</taxon>
        <taxon>Solanaceae</taxon>
        <taxon>Solanoideae</taxon>
        <taxon>Solaneae</taxon>
        <taxon>Solanum</taxon>
    </lineage>
</organism>
<keyword evidence="2" id="KW-1133">Transmembrane helix</keyword>
<dbReference type="HOGENOM" id="CLU_2594421_0_0_1"/>
<dbReference type="EnsemblPlants" id="PGSC0003DMT400058007">
    <property type="protein sequence ID" value="PGSC0003DMT400058007"/>
    <property type="gene ID" value="PGSC0003DMG400022519"/>
</dbReference>
<evidence type="ECO:0000313" key="4">
    <source>
        <dbReference type="Proteomes" id="UP000011115"/>
    </source>
</evidence>
<feature type="compositionally biased region" description="Polar residues" evidence="1">
    <location>
        <begin position="29"/>
        <end position="39"/>
    </location>
</feature>
<keyword evidence="2" id="KW-0472">Membrane</keyword>
<sequence>MVGVTGQLHGGGEEKRKKNNTAEKAAPERSSTGRDTTTPFNFDDSRAMRVVRFFCVSVFVPSVYRIIHFTLFFRLQCLYG</sequence>
<dbReference type="PaxDb" id="4113-PGSC0003DMT400058007"/>
<dbReference type="Gramene" id="PGSC0003DMT400058007">
    <property type="protein sequence ID" value="PGSC0003DMT400058007"/>
    <property type="gene ID" value="PGSC0003DMG400022519"/>
</dbReference>
<dbReference type="InParanoid" id="M1C1Y9"/>
<accession>M1C1Y9</accession>
<keyword evidence="2" id="KW-0812">Transmembrane</keyword>
<dbReference type="Proteomes" id="UP000011115">
    <property type="component" value="Unassembled WGS sequence"/>
</dbReference>
<feature type="transmembrane region" description="Helical" evidence="2">
    <location>
        <begin position="50"/>
        <end position="73"/>
    </location>
</feature>
<evidence type="ECO:0000256" key="2">
    <source>
        <dbReference type="SAM" id="Phobius"/>
    </source>
</evidence>
<reference evidence="3" key="2">
    <citation type="submission" date="2015-06" db="UniProtKB">
        <authorList>
            <consortium name="EnsemblPlants"/>
        </authorList>
    </citation>
    <scope>IDENTIFICATION</scope>
    <source>
        <strain evidence="3">DM1-3 516 R44</strain>
    </source>
</reference>
<evidence type="ECO:0000256" key="1">
    <source>
        <dbReference type="SAM" id="MobiDB-lite"/>
    </source>
</evidence>
<protein>
    <submittedName>
        <fullName evidence="3">Uncharacterized protein</fullName>
    </submittedName>
</protein>
<keyword evidence="4" id="KW-1185">Reference proteome</keyword>
<reference evidence="4" key="1">
    <citation type="journal article" date="2011" name="Nature">
        <title>Genome sequence and analysis of the tuber crop potato.</title>
        <authorList>
            <consortium name="The Potato Genome Sequencing Consortium"/>
        </authorList>
    </citation>
    <scope>NUCLEOTIDE SEQUENCE [LARGE SCALE GENOMIC DNA]</scope>
    <source>
        <strain evidence="4">cv. DM1-3 516 R44</strain>
    </source>
</reference>
<dbReference type="AlphaFoldDB" id="M1C1Y9"/>
<feature type="region of interest" description="Disordered" evidence="1">
    <location>
        <begin position="1"/>
        <end position="39"/>
    </location>
</feature>
<evidence type="ECO:0000313" key="3">
    <source>
        <dbReference type="EnsemblPlants" id="PGSC0003DMT400058007"/>
    </source>
</evidence>
<proteinExistence type="predicted"/>
<name>M1C1Y9_SOLTU</name>